<dbReference type="InterPro" id="IPR049163">
    <property type="entry name" value="Pif1-like_2B_dom"/>
</dbReference>
<dbReference type="AlphaFoldDB" id="A0AAD8IR95"/>
<dbReference type="SUPFAM" id="SSF52540">
    <property type="entry name" value="P-loop containing nucleoside triphosphate hydrolases"/>
    <property type="match status" value="1"/>
</dbReference>
<organism evidence="3 4">
    <name type="scientific">Heracleum sosnowskyi</name>
    <dbReference type="NCBI Taxonomy" id="360622"/>
    <lineage>
        <taxon>Eukaryota</taxon>
        <taxon>Viridiplantae</taxon>
        <taxon>Streptophyta</taxon>
        <taxon>Embryophyta</taxon>
        <taxon>Tracheophyta</taxon>
        <taxon>Spermatophyta</taxon>
        <taxon>Magnoliopsida</taxon>
        <taxon>eudicotyledons</taxon>
        <taxon>Gunneridae</taxon>
        <taxon>Pentapetalae</taxon>
        <taxon>asterids</taxon>
        <taxon>campanulids</taxon>
        <taxon>Apiales</taxon>
        <taxon>Apiaceae</taxon>
        <taxon>Apioideae</taxon>
        <taxon>apioid superclade</taxon>
        <taxon>Tordylieae</taxon>
        <taxon>Tordyliinae</taxon>
        <taxon>Heracleum</taxon>
    </lineage>
</organism>
<evidence type="ECO:0000313" key="4">
    <source>
        <dbReference type="Proteomes" id="UP001237642"/>
    </source>
</evidence>
<evidence type="ECO:0000256" key="1">
    <source>
        <dbReference type="SAM" id="MobiDB-lite"/>
    </source>
</evidence>
<reference evidence="3" key="2">
    <citation type="submission" date="2023-05" db="EMBL/GenBank/DDBJ databases">
        <authorList>
            <person name="Schelkunov M.I."/>
        </authorList>
    </citation>
    <scope>NUCLEOTIDE SEQUENCE</scope>
    <source>
        <strain evidence="3">Hsosn_3</strain>
        <tissue evidence="3">Leaf</tissue>
    </source>
</reference>
<comment type="caution">
    <text evidence="3">The sequence shown here is derived from an EMBL/GenBank/DDBJ whole genome shotgun (WGS) entry which is preliminary data.</text>
</comment>
<feature type="region of interest" description="Disordered" evidence="1">
    <location>
        <begin position="964"/>
        <end position="1038"/>
    </location>
</feature>
<dbReference type="InterPro" id="IPR015915">
    <property type="entry name" value="Kelch-typ_b-propeller"/>
</dbReference>
<name>A0AAD8IR95_9APIA</name>
<gene>
    <name evidence="3" type="ORF">POM88_018847</name>
</gene>
<dbReference type="Pfam" id="PF21530">
    <property type="entry name" value="Pif1_2B_dom"/>
    <property type="match status" value="1"/>
</dbReference>
<dbReference type="Gene3D" id="2.40.50.140">
    <property type="entry name" value="Nucleic acid-binding proteins"/>
    <property type="match status" value="2"/>
</dbReference>
<dbReference type="PANTHER" id="PTHR10492">
    <property type="match status" value="1"/>
</dbReference>
<feature type="compositionally biased region" description="Polar residues" evidence="1">
    <location>
        <begin position="985"/>
        <end position="995"/>
    </location>
</feature>
<dbReference type="Gene3D" id="2.120.10.80">
    <property type="entry name" value="Kelch-type beta propeller"/>
    <property type="match status" value="1"/>
</dbReference>
<dbReference type="EMBL" id="JAUIZM010000004">
    <property type="protein sequence ID" value="KAK1390669.1"/>
    <property type="molecule type" value="Genomic_DNA"/>
</dbReference>
<keyword evidence="4" id="KW-1185">Reference proteome</keyword>
<feature type="compositionally biased region" description="Basic residues" evidence="1">
    <location>
        <begin position="996"/>
        <end position="1011"/>
    </location>
</feature>
<dbReference type="PANTHER" id="PTHR10492:SF57">
    <property type="entry name" value="ATP-DEPENDENT DNA HELICASE"/>
    <property type="match status" value="1"/>
</dbReference>
<reference evidence="3" key="1">
    <citation type="submission" date="2023-02" db="EMBL/GenBank/DDBJ databases">
        <title>Genome of toxic invasive species Heracleum sosnowskyi carries increased number of genes despite the absence of recent whole-genome duplications.</title>
        <authorList>
            <person name="Schelkunov M."/>
            <person name="Shtratnikova V."/>
            <person name="Makarenko M."/>
            <person name="Klepikova A."/>
            <person name="Omelchenko D."/>
            <person name="Novikova G."/>
            <person name="Obukhova E."/>
            <person name="Bogdanov V."/>
            <person name="Penin A."/>
            <person name="Logacheva M."/>
        </authorList>
    </citation>
    <scope>NUCLEOTIDE SEQUENCE</scope>
    <source>
        <strain evidence="3">Hsosn_3</strain>
        <tissue evidence="3">Leaf</tissue>
    </source>
</reference>
<proteinExistence type="predicted"/>
<dbReference type="InterPro" id="IPR027417">
    <property type="entry name" value="P-loop_NTPase"/>
</dbReference>
<accession>A0AAD8IR95</accession>
<evidence type="ECO:0000313" key="3">
    <source>
        <dbReference type="EMBL" id="KAK1390669.1"/>
    </source>
</evidence>
<sequence>MAKSRSGEMAVYLLFDNSGLGQTLFKIDLPPMDSIKNSKSSSTHPISINPILELSSIEYPHMMSCAQLGSKLYFFGGLINKPPPSPPQGKNKDELTIELLNHVLPRDVRIFDTTSTSMELGAEMASGKVSPLVFVSKGMLYVLSAGRAVSGELCWWFYHHRTTDRLDLMGPVKLFERYDPVANKWQVLDDSPLQSLSYLKGYLLLEDENQHKVVITSAGNVSHLVYDLDKDLWLSSSSLIPTSNMLKLVDNGSCQYVGGFCYGVLPHHRVFRLGPFNFNMDVESKLSYLKMSPQDVPPAMMGTCKLQHLGEGYFILLSASPANDNLGIPQPITRKVMINIFKEVLPTAGATTQVDTASSFNAKIVFSQNYVCNMDFECDGEFLGCFLVQSPVPTDGRSTPQQIGGFFSLNQSNQFSRTLTYQEIPKHFVWNSNSTSWTPRVCSDHIGRIRTTHHSSGELWYLRLLLTKVRGPTSFRALRTINGIIYNTFQEACAQYGFLSSDNEWHQAIEENKEFAMPRQLRLLFVYIIVNCQVKDVLQLWRSHWRCLCEDVVYQQRRLTRNNDLQLSDNQMEFYGLAASIDDVITSTYDGLENSYKSTTYLRERAILTPTNQVVNHLNDLIMDKIPGDPIVYYSSDMVQDDGTGEQGNSTFPIEYLNTIKISGLPVHELRLKEGIVVMLMRNLSQTLGLCNGTRLIVRKCMKHTVQCEVLSGNNVGAIHLIPRLDMCPSDTKLPFNFVRKQFPLQHSRIHAFIYSSNVGNLARQFEEGNVYIIQNFYVKDYIQTAIRCLPNDKQITLTDNTRVTQIDDDGLIEQNVFDLYDLSDAARLKKDDLFLIDIVGVVTDVQPLYHFTNRHDQDQCKIKFKITDGRFRICALVSDDTANAALIIHDREVRKLSGLTVFDILTNHTKEGDITIFPKELLIMEGRKYKVTIALKEENITKSSTMYTASDIDMVEAGLDKSAQQQSSPNQAQDNSSVVEATKRTLSPVTNTRVKTSKGKKANNKRKGRKLLLVVSDDEEDNKPSTKLKLPKKEKVL</sequence>
<evidence type="ECO:0000259" key="2">
    <source>
        <dbReference type="Pfam" id="PF21530"/>
    </source>
</evidence>
<feature type="domain" description="DNA helicase Pif1-like 2B" evidence="2">
    <location>
        <begin position="655"/>
        <end position="698"/>
    </location>
</feature>
<dbReference type="SUPFAM" id="SSF117281">
    <property type="entry name" value="Kelch motif"/>
    <property type="match status" value="1"/>
</dbReference>
<dbReference type="InterPro" id="IPR012340">
    <property type="entry name" value="NA-bd_OB-fold"/>
</dbReference>
<protein>
    <recommendedName>
        <fullName evidence="2">DNA helicase Pif1-like 2B domain-containing protein</fullName>
    </recommendedName>
</protein>
<dbReference type="Proteomes" id="UP001237642">
    <property type="component" value="Unassembled WGS sequence"/>
</dbReference>
<feature type="compositionally biased region" description="Low complexity" evidence="1">
    <location>
        <begin position="964"/>
        <end position="978"/>
    </location>
</feature>